<feature type="domain" description="ABC transmembrane type-1" evidence="12">
    <location>
        <begin position="256"/>
        <end position="539"/>
    </location>
</feature>
<dbReference type="InterPro" id="IPR036640">
    <property type="entry name" value="ABC1_TM_sf"/>
</dbReference>
<keyword evidence="6" id="KW-0067">ATP-binding</keyword>
<feature type="compositionally biased region" description="Basic and acidic residues" evidence="9">
    <location>
        <begin position="913"/>
        <end position="922"/>
    </location>
</feature>
<feature type="transmembrane region" description="Helical" evidence="10">
    <location>
        <begin position="147"/>
        <end position="171"/>
    </location>
</feature>
<comment type="subcellular location">
    <subcellularLocation>
        <location evidence="1">Cell membrane</location>
        <topology evidence="1">Multi-pass membrane protein</topology>
    </subcellularLocation>
</comment>
<dbReference type="GO" id="GO:0005886">
    <property type="term" value="C:plasma membrane"/>
    <property type="evidence" value="ECO:0007669"/>
    <property type="project" value="UniProtKB-SubCell"/>
</dbReference>
<evidence type="ECO:0000256" key="5">
    <source>
        <dbReference type="ARBA" id="ARBA00022741"/>
    </source>
</evidence>
<proteinExistence type="predicted"/>
<keyword evidence="3" id="KW-1003">Cell membrane</keyword>
<dbReference type="AlphaFoldDB" id="A0A5M9MNU3"/>
<evidence type="ECO:0000313" key="13">
    <source>
        <dbReference type="EMBL" id="KAA8646139.1"/>
    </source>
</evidence>
<name>A0A5M9MNU3_9EURO</name>
<reference evidence="13 14" key="1">
    <citation type="submission" date="2019-08" db="EMBL/GenBank/DDBJ databases">
        <title>The genome sequence of a newly discovered highly antifungal drug resistant Aspergillus species, Aspergillus tanneri NIH 1004.</title>
        <authorList>
            <person name="Mounaud S."/>
            <person name="Singh I."/>
            <person name="Joardar V."/>
            <person name="Pakala S."/>
            <person name="Pakala S."/>
            <person name="Venepally P."/>
            <person name="Chung J.K."/>
            <person name="Losada L."/>
            <person name="Nierman W.C."/>
        </authorList>
    </citation>
    <scope>NUCLEOTIDE SEQUENCE [LARGE SCALE GENOMIC DNA]</scope>
    <source>
        <strain evidence="13 14">NIH1004</strain>
    </source>
</reference>
<dbReference type="SMART" id="SM00382">
    <property type="entry name" value="AAA"/>
    <property type="match status" value="1"/>
</dbReference>
<dbReference type="Proteomes" id="UP000324241">
    <property type="component" value="Unassembled WGS sequence"/>
</dbReference>
<keyword evidence="8 10" id="KW-0472">Membrane</keyword>
<feature type="compositionally biased region" description="Basic residues" evidence="9">
    <location>
        <begin position="1003"/>
        <end position="1018"/>
    </location>
</feature>
<dbReference type="GO" id="GO:0140359">
    <property type="term" value="F:ABC-type transporter activity"/>
    <property type="evidence" value="ECO:0007669"/>
    <property type="project" value="InterPro"/>
</dbReference>
<evidence type="ECO:0000256" key="2">
    <source>
        <dbReference type="ARBA" id="ARBA00022448"/>
    </source>
</evidence>
<dbReference type="InterPro" id="IPR011527">
    <property type="entry name" value="ABC1_TM_dom"/>
</dbReference>
<evidence type="ECO:0000313" key="14">
    <source>
        <dbReference type="Proteomes" id="UP000324241"/>
    </source>
</evidence>
<dbReference type="RefSeq" id="XP_033425500.1">
    <property type="nucleotide sequence ID" value="XM_033572185.1"/>
</dbReference>
<dbReference type="PANTHER" id="PTHR24221:SF651">
    <property type="entry name" value="HEAVY METAL TOLERANCE PROTEIN"/>
    <property type="match status" value="1"/>
</dbReference>
<comment type="caution">
    <text evidence="13">The sequence shown here is derived from an EMBL/GenBank/DDBJ whole genome shotgun (WGS) entry which is preliminary data.</text>
</comment>
<evidence type="ECO:0000256" key="10">
    <source>
        <dbReference type="SAM" id="Phobius"/>
    </source>
</evidence>
<evidence type="ECO:0000256" key="9">
    <source>
        <dbReference type="SAM" id="MobiDB-lite"/>
    </source>
</evidence>
<dbReference type="EMBL" id="QUQM01000007">
    <property type="protein sequence ID" value="KAA8646139.1"/>
    <property type="molecule type" value="Genomic_DNA"/>
</dbReference>
<keyword evidence="5" id="KW-0547">Nucleotide-binding</keyword>
<protein>
    <recommendedName>
        <fullName evidence="15">ABC transporter domain-containing protein</fullName>
    </recommendedName>
</protein>
<feature type="region of interest" description="Disordered" evidence="9">
    <location>
        <begin position="913"/>
        <end position="948"/>
    </location>
</feature>
<feature type="transmembrane region" description="Helical" evidence="10">
    <location>
        <begin position="365"/>
        <end position="388"/>
    </location>
</feature>
<feature type="transmembrane region" description="Helical" evidence="10">
    <location>
        <begin position="22"/>
        <end position="44"/>
    </location>
</feature>
<dbReference type="InterPro" id="IPR003593">
    <property type="entry name" value="AAA+_ATPase"/>
</dbReference>
<feature type="domain" description="ABC transporter" evidence="11">
    <location>
        <begin position="573"/>
        <end position="807"/>
    </location>
</feature>
<dbReference type="InterPro" id="IPR039421">
    <property type="entry name" value="Type_1_exporter"/>
</dbReference>
<gene>
    <name evidence="13" type="ORF">ATNIH1004_007565</name>
</gene>
<dbReference type="PANTHER" id="PTHR24221">
    <property type="entry name" value="ATP-BINDING CASSETTE SUB-FAMILY B"/>
    <property type="match status" value="1"/>
</dbReference>
<feature type="region of interest" description="Disordered" evidence="9">
    <location>
        <begin position="1003"/>
        <end position="1023"/>
    </location>
</feature>
<dbReference type="SUPFAM" id="SSF90123">
    <property type="entry name" value="ABC transporter transmembrane region"/>
    <property type="match status" value="1"/>
</dbReference>
<dbReference type="GO" id="GO:0005774">
    <property type="term" value="C:vacuolar membrane"/>
    <property type="evidence" value="ECO:0007669"/>
    <property type="project" value="TreeGrafter"/>
</dbReference>
<evidence type="ECO:0000259" key="11">
    <source>
        <dbReference type="PROSITE" id="PS50893"/>
    </source>
</evidence>
<feature type="transmembrane region" description="Helical" evidence="10">
    <location>
        <begin position="250"/>
        <end position="275"/>
    </location>
</feature>
<feature type="transmembrane region" description="Helical" evidence="10">
    <location>
        <begin position="56"/>
        <end position="79"/>
    </location>
</feature>
<feature type="transmembrane region" description="Helical" evidence="10">
    <location>
        <begin position="116"/>
        <end position="135"/>
    </location>
</feature>
<dbReference type="GO" id="GO:0016887">
    <property type="term" value="F:ATP hydrolysis activity"/>
    <property type="evidence" value="ECO:0007669"/>
    <property type="project" value="InterPro"/>
</dbReference>
<dbReference type="Pfam" id="PF00005">
    <property type="entry name" value="ABC_tran"/>
    <property type="match status" value="1"/>
</dbReference>
<evidence type="ECO:0000256" key="6">
    <source>
        <dbReference type="ARBA" id="ARBA00022840"/>
    </source>
</evidence>
<dbReference type="FunFam" id="3.40.50.300:FF:000221">
    <property type="entry name" value="Multidrug ABC transporter ATP-binding protein"/>
    <property type="match status" value="1"/>
</dbReference>
<dbReference type="PROSITE" id="PS50893">
    <property type="entry name" value="ABC_TRANSPORTER_2"/>
    <property type="match status" value="1"/>
</dbReference>
<sequence>MAAHITLGPDILGFDVVVIVHWLLPSVAAFSYFVSALVRFALGFRHSGSEGLARRVALCCMGIVCITYTLSSAGLLYFSLLGEPAVSRDSIAYNVNSAFIWFSMFLDLSGPRISSYASLAGCSIIYCLAEVFLLVPKTRHLELMGTAWAIAVFVVRGIRLLILSLLACVAVKSLVPLRRHQHGETVPLLGDDRTPRNNHLYRHGGSHYGAMSTGQTANLSNGTRQNGRPDSNSGKTMLLMPFVWPQNKPLLQLLCAVAGICLLVERALVLLVPLQLGRVVDALIEKPGTVPCHEIGIFVALWLLDTSGGIPMLCKCIWFPLEDNFYLRIGTAIFDKILTLPGDFHAKTNPANLWESVTRGVSVRYLVRSFVFHIIPTAVDISVAIVVLCYIFSIYMAMVFTAVVIVLFWVSYKMLPRLLGKQERLISDMENEHKCLYQATSNWQTTVYFNRIQHEKLRFRSAIANRMGSSASFSLGVHLECLARSCLLSGGLFGLYLLAAYQIAWGRKSLGSFVMLVFYWSRLSSHLQVLPSVIRDTTLGILNARELVARLSIEPSICNLKDAKPLLVDRGGVDFRDVGFTYAGQKQSLSHVDFQVEGGQTVAIVGESGSGKSSLSKLLLRMYDPAHGTIFIDGQNIQSVTLESLRDSVGVVPQEPAIFHDTIMNNVKYSNIFARDEQVYEACKVVGLHGLFMSFQEGYQTFLGEYGVSLSSGERQRMGIARIILRDPKILFLDEVMNNVDSNTESIVLQALKKLYMGRTIFIVSHRLSTIASADKILVFRRGRVVEQGDHNSLLAANGYYSCLWSHLARPKPPTSAVKVLGKKSQPAGTPLATREVNRIPLGRGEDPNDPVDLSMSNVGKWFLHKANERAKQKEISHLATGSPGGNFADVSPFQRTILKPDAPEFIPFAQRHSAESRDRHTGSCTNENQHTGTSEQFPEHNQVGKENMRQTPHPLTVRETLSPLVDGNVVSYTAHGGMSNDSTASVLQQVDNGVVLAYPRKARKRTRKSKRRAAVRRKLTESEPVEVGFGHEPYMLPT</sequence>
<feature type="transmembrane region" description="Helical" evidence="10">
    <location>
        <begin position="486"/>
        <end position="505"/>
    </location>
</feature>
<keyword evidence="2" id="KW-0813">Transport</keyword>
<dbReference type="PROSITE" id="PS50929">
    <property type="entry name" value="ABC_TM1F"/>
    <property type="match status" value="1"/>
</dbReference>
<evidence type="ECO:0000256" key="7">
    <source>
        <dbReference type="ARBA" id="ARBA00022989"/>
    </source>
</evidence>
<dbReference type="VEuPathDB" id="FungiDB:EYZ11_001540"/>
<organism evidence="13 14">
    <name type="scientific">Aspergillus tanneri</name>
    <dbReference type="NCBI Taxonomy" id="1220188"/>
    <lineage>
        <taxon>Eukaryota</taxon>
        <taxon>Fungi</taxon>
        <taxon>Dikarya</taxon>
        <taxon>Ascomycota</taxon>
        <taxon>Pezizomycotina</taxon>
        <taxon>Eurotiomycetes</taxon>
        <taxon>Eurotiomycetidae</taxon>
        <taxon>Eurotiales</taxon>
        <taxon>Aspergillaceae</taxon>
        <taxon>Aspergillus</taxon>
        <taxon>Aspergillus subgen. Circumdati</taxon>
    </lineage>
</organism>
<dbReference type="InterPro" id="IPR017871">
    <property type="entry name" value="ABC_transporter-like_CS"/>
</dbReference>
<keyword evidence="4 10" id="KW-0812">Transmembrane</keyword>
<feature type="compositionally biased region" description="Polar residues" evidence="9">
    <location>
        <begin position="923"/>
        <end position="937"/>
    </location>
</feature>
<dbReference type="Gene3D" id="3.40.50.300">
    <property type="entry name" value="P-loop containing nucleotide triphosphate hydrolases"/>
    <property type="match status" value="1"/>
</dbReference>
<evidence type="ECO:0000256" key="4">
    <source>
        <dbReference type="ARBA" id="ARBA00022692"/>
    </source>
</evidence>
<dbReference type="GO" id="GO:0005524">
    <property type="term" value="F:ATP binding"/>
    <property type="evidence" value="ECO:0007669"/>
    <property type="project" value="UniProtKB-KW"/>
</dbReference>
<evidence type="ECO:0000256" key="3">
    <source>
        <dbReference type="ARBA" id="ARBA00022475"/>
    </source>
</evidence>
<accession>A0A5M9MNU3</accession>
<dbReference type="InterPro" id="IPR027417">
    <property type="entry name" value="P-loop_NTPase"/>
</dbReference>
<dbReference type="InterPro" id="IPR003439">
    <property type="entry name" value="ABC_transporter-like_ATP-bd"/>
</dbReference>
<evidence type="ECO:0008006" key="15">
    <source>
        <dbReference type="Google" id="ProtNLM"/>
    </source>
</evidence>
<evidence type="ECO:0000256" key="8">
    <source>
        <dbReference type="ARBA" id="ARBA00023136"/>
    </source>
</evidence>
<dbReference type="PROSITE" id="PS00211">
    <property type="entry name" value="ABC_TRANSPORTER_1"/>
    <property type="match status" value="1"/>
</dbReference>
<dbReference type="Pfam" id="PF00664">
    <property type="entry name" value="ABC_membrane"/>
    <property type="match status" value="1"/>
</dbReference>
<evidence type="ECO:0000259" key="12">
    <source>
        <dbReference type="PROSITE" id="PS50929"/>
    </source>
</evidence>
<evidence type="ECO:0000256" key="1">
    <source>
        <dbReference type="ARBA" id="ARBA00004651"/>
    </source>
</evidence>
<dbReference type="GeneID" id="54330267"/>
<dbReference type="Gene3D" id="1.20.1560.10">
    <property type="entry name" value="ABC transporter type 1, transmembrane domain"/>
    <property type="match status" value="1"/>
</dbReference>
<dbReference type="SUPFAM" id="SSF52540">
    <property type="entry name" value="P-loop containing nucleoside triphosphate hydrolases"/>
    <property type="match status" value="1"/>
</dbReference>
<dbReference type="OrthoDB" id="6500128at2759"/>
<feature type="transmembrane region" description="Helical" evidence="10">
    <location>
        <begin position="394"/>
        <end position="412"/>
    </location>
</feature>
<keyword evidence="7 10" id="KW-1133">Transmembrane helix</keyword>